<keyword evidence="2" id="KW-1185">Reference proteome</keyword>
<protein>
    <submittedName>
        <fullName evidence="1">Uncharacterized protein</fullName>
    </submittedName>
</protein>
<proteinExistence type="predicted"/>
<dbReference type="Proteomes" id="UP001620626">
    <property type="component" value="Unassembled WGS sequence"/>
</dbReference>
<comment type="caution">
    <text evidence="1">The sequence shown here is derived from an EMBL/GenBank/DDBJ whole genome shotgun (WGS) entry which is preliminary data.</text>
</comment>
<reference evidence="1 2" key="1">
    <citation type="submission" date="2024-10" db="EMBL/GenBank/DDBJ databases">
        <authorList>
            <person name="Kim D."/>
        </authorList>
    </citation>
    <scope>NUCLEOTIDE SEQUENCE [LARGE SCALE GENOMIC DNA]</scope>
    <source>
        <strain evidence="1">BH-2024</strain>
    </source>
</reference>
<organism evidence="1 2">
    <name type="scientific">Heterodera trifolii</name>
    <dbReference type="NCBI Taxonomy" id="157864"/>
    <lineage>
        <taxon>Eukaryota</taxon>
        <taxon>Metazoa</taxon>
        <taxon>Ecdysozoa</taxon>
        <taxon>Nematoda</taxon>
        <taxon>Chromadorea</taxon>
        <taxon>Rhabditida</taxon>
        <taxon>Tylenchina</taxon>
        <taxon>Tylenchomorpha</taxon>
        <taxon>Tylenchoidea</taxon>
        <taxon>Heteroderidae</taxon>
        <taxon>Heteroderinae</taxon>
        <taxon>Heterodera</taxon>
    </lineage>
</organism>
<gene>
    <name evidence="1" type="ORF">niasHT_037643</name>
</gene>
<dbReference type="AlphaFoldDB" id="A0ABD2IDT7"/>
<dbReference type="EMBL" id="JBICBT010001209">
    <property type="protein sequence ID" value="KAL3078409.1"/>
    <property type="molecule type" value="Genomic_DNA"/>
</dbReference>
<evidence type="ECO:0000313" key="2">
    <source>
        <dbReference type="Proteomes" id="UP001620626"/>
    </source>
</evidence>
<name>A0ABD2IDT7_9BILA</name>
<sequence>MDWVEMMTNDSSARSSQSMDKDHITFYSCTKEIDTNKCGKELEIDLSLFECNHKDALSMSVCENRQKGDPSGFKGKYGIFNCEGCKYGRENENISNMEFPMFGQTPVEQTEKQQQQGTTEQQQKSLEIFVPIEVPDYNGGSVTSRNSRLPSIAIMLLFGNKLFI</sequence>
<accession>A0ABD2IDT7</accession>
<evidence type="ECO:0000313" key="1">
    <source>
        <dbReference type="EMBL" id="KAL3078409.1"/>
    </source>
</evidence>